<comment type="similarity">
    <text evidence="12">Belongs to the sodium channel (TC 1.A.1.10) family.</text>
</comment>
<organism evidence="16 17">
    <name type="scientific">Mya arenaria</name>
    <name type="common">Soft-shell clam</name>
    <dbReference type="NCBI Taxonomy" id="6604"/>
    <lineage>
        <taxon>Eukaryota</taxon>
        <taxon>Metazoa</taxon>
        <taxon>Spiralia</taxon>
        <taxon>Lophotrochozoa</taxon>
        <taxon>Mollusca</taxon>
        <taxon>Bivalvia</taxon>
        <taxon>Autobranchia</taxon>
        <taxon>Heteroconchia</taxon>
        <taxon>Euheterodonta</taxon>
        <taxon>Imparidentia</taxon>
        <taxon>Neoheterodontei</taxon>
        <taxon>Myida</taxon>
        <taxon>Myoidea</taxon>
        <taxon>Myidae</taxon>
        <taxon>Mya</taxon>
    </lineage>
</organism>
<dbReference type="Gene3D" id="1.20.120.350">
    <property type="entry name" value="Voltage-gated potassium channels. Chain C"/>
    <property type="match status" value="4"/>
</dbReference>
<proteinExistence type="inferred from homology"/>
<feature type="region of interest" description="Disordered" evidence="13">
    <location>
        <begin position="1902"/>
        <end position="1952"/>
    </location>
</feature>
<sequence length="1952" mass="222698">MSLTEVDGPGGDACPEEQYRPESFTYTFCVVGPRFKREYIYRFSATPSFYVLRPWNPFRKFCVYIATSQYFDYFIILTILANCIFLAMPNEPASETAEYVFLGVYTLEMIIKLSARGFFINSYTYLRDAWNWLDFIVIVSAYFTIVLENTGGQSSLGNLQGIRTFRVFRVLRTISIIPGLKTIVNALLRAFRMLLEVMMLICFCLMVFALFSLQIYMGSLRQKCVTNLNYSLASPPAYTYDQYFNDHTKNSFNWYMEGEYLCGNTSGAQSCPDGYTCFGDIGENPRWGFVSFDHFGWAMLTSFQLMTLDFWEDTYNKVLQTSGPLNVIFFILVIFFGSFYLVNLMLAVVAMSYEQESEAAGKSKGRGMRMFRPYEDEKESDAKAPEEKAKEIKNKERNKKRKKKKEKEKKEKDALRDLANEQSNDKNKHDHHKKHPDDADYDDPWIHLRHETTNAVRAAVEMAYPSNHASKKIPTSSTARPLGNPNHVSQTDNKDSKHIKRNPMVKMASKDSGTGNSVESSRSNGSKDEYTLMEDGSYPGSTIDIIKRDSRLPTKKPLLKQQSTGMVSSSGVTLSPYRVEENNTDHLTFDGPNDYDNTDDTNTNAMEEESPGRKYVREKYPHLTIVDVGDGDPYIEREEDQVVNRNCNSCYNVCGGRLFVGWLWYQQFCFTIISEPMFDLFIIVCITLNTLFMSLEHYPQTDTFSDVLSVANYIFSTVFILEAVLKLSALTKHYFKNSWNIFDLVIVVISIFDLTLTNVDGLSVIRIFRLLRVFKLAQSWGTMRLLLSIIMNTLGALGNLTLILLIVIYIFAVVGLQLFNDKYTPDKWHFKDIFHAFMMIFRVLCGEWIEPLWDCMRAADELCMAVFLPTLVLGYFIVLNLFLALLLNAFASDTLREAKESSDENDKLKLAFSRLYNLFCCCLKKKNGANAVSPDTDEDGNEVVQIKDLKVQEEKESLPAIKNGVDKKTSNGLSNKDSKNVDKAFATKRDQFDDFAKTMQDSKGDKTGKPAEVETTKDTVKILNEQDGEEKKKEEGVTYYTVPKKTKQVKTGKDKNKVDTSLNVPRKDQDDMELGAEASTIKKDAKKHDGEEEEEDKVIEVHACWPVFCAKRQKPLRVFMNIVVDHKIFEGIILLSIAVSSITLAFEDVNLYKNIVMQQALYWLNLLFAVIFGVEMFMKWIAFGFKKYFTSFWCLLDFVIVVISVASIVAEAYGAANLSAFRSLRTLRALRPLRAISRWQGMRIVVNALMMAIPAIMNVLLVCLLFWLIFSIMGVQFFRGKFYKCLDSNGDKLSNEVVANKAECLAMEASHGYKWENSPINFDNVFSGFLALFQVATFEGWMEVMEDAVDSADIDEQPSFENSLYSYLFFVAFIIFGAFFTLNLFIGVIIDNFNMLKKKYDGNYLDMFLTSGQRQYYNTIKKLGNKKPQKTIKRPKNKIQGVFYDIAISSKFELCIVIVIFLNMIQMAVDHYGQTQAVTDVLSMLNMLFVVIFTLEAIVKIIGLRWHYFTQPWNIFDFVVVIISLLGIILSDIMSNVIVSPTLLRVVRVFRIGRVLRLIRAAKGIRKLLFALIISLPALLNIGMLLFLIMYIYAIICLSQFQNLKIEDPLDEDVVNFRTFGNSFLLMFRLSTAAGWNDILGAMMIAPPNCNNTHYQQGDEWIENSPGNCGTSWLAVFALTTYILIIFLVVINMFIAVILENFNQAHEQEEVGITEDDFDMFYAIWERYDPLATQFIKYEQLSNFVADLEPPLGISKPNEIALVSFDLPITEGDKLHCLDVLMALVRYVLGNVEESDEFRQLHEQMEQKFQSAFPTRVNTTKKTTTMMRKKEDVAAKTLQRAWRSWKAQKQMKNIATLAMQQKNQSKSGTSIEPRNKNSSIRNLGTRLTTALSAFFSSSRPSSAVSQLSIKSSNPSIAENNASTSKQKKAQSAMNMPNVSTLYGPGRDNDIEL</sequence>
<comment type="caution">
    <text evidence="12">Lacks conserved residue(s) required for the propagation of feature annotation.</text>
</comment>
<evidence type="ECO:0000259" key="14">
    <source>
        <dbReference type="Pfam" id="PF00520"/>
    </source>
</evidence>
<keyword evidence="2 12" id="KW-0813">Transport</keyword>
<feature type="compositionally biased region" description="Basic and acidic residues" evidence="13">
    <location>
        <begin position="374"/>
        <end position="395"/>
    </location>
</feature>
<feature type="transmembrane region" description="Helical" evidence="12">
    <location>
        <begin position="327"/>
        <end position="353"/>
    </location>
</feature>
<dbReference type="Proteomes" id="UP001164746">
    <property type="component" value="Chromosome 3"/>
</dbReference>
<dbReference type="SUPFAM" id="SSF81324">
    <property type="entry name" value="Voltage-gated potassium channels"/>
    <property type="match status" value="4"/>
</dbReference>
<feature type="transmembrane region" description="Helical" evidence="12">
    <location>
        <begin position="707"/>
        <end position="729"/>
    </location>
</feature>
<feature type="domain" description="Ion transport" evidence="14">
    <location>
        <begin position="1451"/>
        <end position="1709"/>
    </location>
</feature>
<feature type="domain" description="Ion transport" evidence="14">
    <location>
        <begin position="69"/>
        <end position="359"/>
    </location>
</feature>
<dbReference type="InterPro" id="IPR027359">
    <property type="entry name" value="Volt_channel_dom_sf"/>
</dbReference>
<feature type="transmembrane region" description="Helical" evidence="12">
    <location>
        <begin position="741"/>
        <end position="765"/>
    </location>
</feature>
<comment type="function">
    <text evidence="12">Mediates the voltage-dependent sodium ion permeability of excitable membranes. Assuming opened or closed conformations in response to the voltage difference across the membrane, the protein forms a sodium-selective channel through which Na(+) ions may pass in accordance with their electrochemical gradient.</text>
</comment>
<evidence type="ECO:0000256" key="8">
    <source>
        <dbReference type="ARBA" id="ARBA00023065"/>
    </source>
</evidence>
<dbReference type="InterPro" id="IPR031649">
    <property type="entry name" value="GPHH_dom"/>
</dbReference>
<evidence type="ECO:0000259" key="15">
    <source>
        <dbReference type="Pfam" id="PF16905"/>
    </source>
</evidence>
<feature type="region of interest" description="Disordered" evidence="13">
    <location>
        <begin position="1050"/>
        <end position="1089"/>
    </location>
</feature>
<dbReference type="EMBL" id="CP111014">
    <property type="protein sequence ID" value="WAR00218.1"/>
    <property type="molecule type" value="Genomic_DNA"/>
</dbReference>
<feature type="transmembrane region" description="Helical" evidence="12">
    <location>
        <begin position="865"/>
        <end position="891"/>
    </location>
</feature>
<accession>A0ABY7DU64</accession>
<keyword evidence="12" id="KW-0915">Sodium</keyword>
<keyword evidence="7 12" id="KW-1133">Transmembrane helix</keyword>
<evidence type="ECO:0000256" key="7">
    <source>
        <dbReference type="ARBA" id="ARBA00022989"/>
    </source>
</evidence>
<keyword evidence="3" id="KW-1003">Cell membrane</keyword>
<dbReference type="InterPro" id="IPR044564">
    <property type="entry name" value="Na_chnl_inactivation_gate"/>
</dbReference>
<dbReference type="Pfam" id="PF00520">
    <property type="entry name" value="Ion_trans"/>
    <property type="match status" value="4"/>
</dbReference>
<feature type="transmembrane region" description="Helical" evidence="12">
    <location>
        <begin position="1673"/>
        <end position="1699"/>
    </location>
</feature>
<evidence type="ECO:0000256" key="9">
    <source>
        <dbReference type="ARBA" id="ARBA00023136"/>
    </source>
</evidence>
<feature type="transmembrane region" description="Helical" evidence="12">
    <location>
        <begin position="129"/>
        <end position="147"/>
    </location>
</feature>
<feature type="compositionally biased region" description="Basic and acidic residues" evidence="13">
    <location>
        <begin position="1080"/>
        <end position="1089"/>
    </location>
</feature>
<comment type="subcellular location">
    <subcellularLocation>
        <location evidence="1 12">Cell membrane</location>
        <topology evidence="1 12">Multi-pass membrane protein</topology>
    </subcellularLocation>
</comment>
<feature type="transmembrane region" description="Helical" evidence="12">
    <location>
        <begin position="1568"/>
        <end position="1596"/>
    </location>
</feature>
<keyword evidence="9 12" id="KW-0472">Membrane</keyword>
<feature type="compositionally biased region" description="Basic and acidic residues" evidence="13">
    <location>
        <begin position="408"/>
        <end position="428"/>
    </location>
</feature>
<evidence type="ECO:0000256" key="2">
    <source>
        <dbReference type="ARBA" id="ARBA00022448"/>
    </source>
</evidence>
<feature type="transmembrane region" description="Helical" evidence="12">
    <location>
        <begin position="1244"/>
        <end position="1270"/>
    </location>
</feature>
<feature type="transmembrane region" description="Helical" evidence="12">
    <location>
        <begin position="1514"/>
        <end position="1531"/>
    </location>
</feature>
<evidence type="ECO:0000256" key="6">
    <source>
        <dbReference type="ARBA" id="ARBA00022882"/>
    </source>
</evidence>
<feature type="domain" description="Ion transport" evidence="14">
    <location>
        <begin position="1126"/>
        <end position="1399"/>
    </location>
</feature>
<dbReference type="InterPro" id="IPR043203">
    <property type="entry name" value="VGCC_Ca_Na"/>
</dbReference>
<evidence type="ECO:0000256" key="12">
    <source>
        <dbReference type="RuleBase" id="RU361132"/>
    </source>
</evidence>
<evidence type="ECO:0000256" key="11">
    <source>
        <dbReference type="ARBA" id="ARBA00023303"/>
    </source>
</evidence>
<feature type="compositionally biased region" description="Polar residues" evidence="13">
    <location>
        <begin position="511"/>
        <end position="524"/>
    </location>
</feature>
<keyword evidence="17" id="KW-1185">Reference proteome</keyword>
<feature type="transmembrane region" description="Helical" evidence="12">
    <location>
        <begin position="167"/>
        <end position="188"/>
    </location>
</feature>
<dbReference type="CDD" id="cd13433">
    <property type="entry name" value="Na_channel_gate"/>
    <property type="match status" value="1"/>
</dbReference>
<dbReference type="Pfam" id="PF16905">
    <property type="entry name" value="GPHH"/>
    <property type="match status" value="1"/>
</dbReference>
<dbReference type="Gene3D" id="1.10.238.10">
    <property type="entry name" value="EF-hand"/>
    <property type="match status" value="1"/>
</dbReference>
<evidence type="ECO:0000313" key="16">
    <source>
        <dbReference type="EMBL" id="WAR00218.1"/>
    </source>
</evidence>
<keyword evidence="5" id="KW-0677">Repeat</keyword>
<evidence type="ECO:0000313" key="17">
    <source>
        <dbReference type="Proteomes" id="UP001164746"/>
    </source>
</evidence>
<name>A0ABY7DU64_MYAAR</name>
<feature type="region of interest" description="Disordered" evidence="13">
    <location>
        <begin position="374"/>
        <end position="444"/>
    </location>
</feature>
<feature type="transmembrane region" description="Helical" evidence="12">
    <location>
        <begin position="1442"/>
        <end position="1469"/>
    </location>
</feature>
<evidence type="ECO:0000256" key="13">
    <source>
        <dbReference type="SAM" id="MobiDB-lite"/>
    </source>
</evidence>
<feature type="transmembrane region" description="Helical" evidence="12">
    <location>
        <begin position="1188"/>
        <end position="1215"/>
    </location>
</feature>
<evidence type="ECO:0000256" key="4">
    <source>
        <dbReference type="ARBA" id="ARBA00022692"/>
    </source>
</evidence>
<keyword evidence="12" id="KW-0894">Sodium channel</keyword>
<dbReference type="InterPro" id="IPR005821">
    <property type="entry name" value="Ion_trans_dom"/>
</dbReference>
<keyword evidence="4 12" id="KW-0812">Transmembrane</keyword>
<feature type="transmembrane region" description="Helical" evidence="12">
    <location>
        <begin position="70"/>
        <end position="87"/>
    </location>
</feature>
<dbReference type="PANTHER" id="PTHR10037">
    <property type="entry name" value="VOLTAGE-GATED CATION CHANNEL CALCIUM AND SODIUM"/>
    <property type="match status" value="1"/>
</dbReference>
<keyword evidence="11 12" id="KW-0407">Ion channel</keyword>
<feature type="transmembrane region" description="Helical" evidence="12">
    <location>
        <begin position="1481"/>
        <end position="1502"/>
    </location>
</feature>
<evidence type="ECO:0000256" key="10">
    <source>
        <dbReference type="ARBA" id="ARBA00023157"/>
    </source>
</evidence>
<keyword evidence="6 12" id="KW-0851">Voltage-gated channel</keyword>
<dbReference type="PRINTS" id="PR00170">
    <property type="entry name" value="NACHANNEL"/>
</dbReference>
<dbReference type="Gene3D" id="1.10.287.70">
    <property type="match status" value="4"/>
</dbReference>
<protein>
    <recommendedName>
        <fullName evidence="12">Sodium channel protein</fullName>
    </recommendedName>
</protein>
<feature type="transmembrane region" description="Helical" evidence="12">
    <location>
        <begin position="99"/>
        <end position="123"/>
    </location>
</feature>
<feature type="region of interest" description="Disordered" evidence="13">
    <location>
        <begin position="466"/>
        <end position="536"/>
    </location>
</feature>
<feature type="compositionally biased region" description="Basic residues" evidence="13">
    <location>
        <begin position="396"/>
        <end position="407"/>
    </location>
</feature>
<feature type="compositionally biased region" description="Polar residues" evidence="13">
    <location>
        <begin position="1909"/>
        <end position="1940"/>
    </location>
</feature>
<keyword evidence="8 12" id="KW-0406">Ion transport</keyword>
<keyword evidence="12" id="KW-0739">Sodium transport</keyword>
<feature type="transmembrane region" description="Helical" evidence="12">
    <location>
        <begin position="194"/>
        <end position="213"/>
    </location>
</feature>
<feature type="region of interest" description="Disordered" evidence="13">
    <location>
        <begin position="1859"/>
        <end position="1882"/>
    </location>
</feature>
<feature type="domain" description="Voltage-dependent L-type calcium channel IQ-associated" evidence="15">
    <location>
        <begin position="1721"/>
        <end position="1758"/>
    </location>
</feature>
<feature type="domain" description="Ion transport" evidence="14">
    <location>
        <begin position="676"/>
        <end position="896"/>
    </location>
</feature>
<keyword evidence="10" id="KW-1015">Disulfide bond</keyword>
<dbReference type="InterPro" id="IPR001696">
    <property type="entry name" value="Na_channel_asu"/>
</dbReference>
<evidence type="ECO:0000256" key="5">
    <source>
        <dbReference type="ARBA" id="ARBA00022737"/>
    </source>
</evidence>
<dbReference type="PANTHER" id="PTHR10037:SF62">
    <property type="entry name" value="SODIUM CHANNEL PROTEIN 60E"/>
    <property type="match status" value="1"/>
</dbReference>
<gene>
    <name evidence="16" type="ORF">MAR_024590</name>
</gene>
<evidence type="ECO:0000256" key="1">
    <source>
        <dbReference type="ARBA" id="ARBA00004651"/>
    </source>
</evidence>
<feature type="transmembrane region" description="Helical" evidence="12">
    <location>
        <begin position="677"/>
        <end position="695"/>
    </location>
</feature>
<feature type="transmembrane region" description="Helical" evidence="12">
    <location>
        <begin position="785"/>
        <end position="813"/>
    </location>
</feature>
<feature type="transmembrane region" description="Helical" evidence="12">
    <location>
        <begin position="1161"/>
        <end position="1182"/>
    </location>
</feature>
<feature type="transmembrane region" description="Helical" evidence="12">
    <location>
        <begin position="1367"/>
        <end position="1390"/>
    </location>
</feature>
<reference evidence="16" key="1">
    <citation type="submission" date="2022-11" db="EMBL/GenBank/DDBJ databases">
        <title>Centuries of genome instability and evolution in soft-shell clam transmissible cancer (bioRxiv).</title>
        <authorList>
            <person name="Hart S.F.M."/>
            <person name="Yonemitsu M.A."/>
            <person name="Giersch R.M."/>
            <person name="Beal B.F."/>
            <person name="Arriagada G."/>
            <person name="Davis B.W."/>
            <person name="Ostrander E.A."/>
            <person name="Goff S.P."/>
            <person name="Metzger M.J."/>
        </authorList>
    </citation>
    <scope>NUCLEOTIDE SEQUENCE</scope>
    <source>
        <strain evidence="16">MELC-2E11</strain>
        <tissue evidence="16">Siphon/mantle</tissue>
    </source>
</reference>
<dbReference type="Gene3D" id="1.20.5.1190">
    <property type="entry name" value="iswi atpase"/>
    <property type="match status" value="1"/>
</dbReference>
<evidence type="ECO:0000256" key="3">
    <source>
        <dbReference type="ARBA" id="ARBA00022475"/>
    </source>
</evidence>